<dbReference type="AlphaFoldDB" id="A0AA47LZS1"/>
<evidence type="ECO:0000256" key="2">
    <source>
        <dbReference type="SAM" id="MobiDB-lite"/>
    </source>
</evidence>
<sequence length="695" mass="77688">MEIIQAVRWSNPDASCMEYIQAIDNTFGSTESGEDLYLSFKSLYQKPNERLSEFLHRLEKSLSKVIRRGGLPRTAGNRARLDQLIKGAVESDLMLIQLNLRDKRVNPPTFLDLLKEIREAEDLEAARRGLRKPATRQHVHVTQAEKGTELDVHDETQLRAEIAELTAKLKEQRHTLSQSANEGYTKRSKEESNTKSQPNQEIQSLRAEVNGLKEQLRVMTVQSTHYSKGKREYDRNKVPLNPAPFKVQPKEEFTGFFCYKCGEDGHVATRCTAPENSSKVIKKLIRQVRGSPTEQNESSKGPDNGIAKVNTMKVPKTDSDLPEGLVGPSSVCIIKINDLTCDALMDSGSNVTIIFGGWYDKYLSHVPIQPISRLAIWGLADSEYPYRGYVVVEMEFPEEMSGVKGPVTVLALSLRMDSRHLLWDIAKETGSQHKVHSMRLQAVYKQIQSQKNLPQRTAEEESIGQVRWHGPGPLFIAPGEKVYAICKVEKHSLSSNNIPIDNPVIQQLPAGVMIQPGALPDTSIDANHFTVLLHNEIQKPTSIQVGTVLAEIYLTYLSIKLNQCGPGSVKTLHRDHLLPIGYLVRMPDPAAKATKNTEPSVTRSQTIRKHQKHPQPESAGSGPSDSESEFDEIPGCQSFDIDEVERHVLSTYRQSNQISKSTDENMDVTRSGESDADLPDESDADLPDEKSSDDE</sequence>
<feature type="domain" description="CCHC-type" evidence="3">
    <location>
        <begin position="258"/>
        <end position="271"/>
    </location>
</feature>
<protein>
    <submittedName>
        <fullName evidence="4">Paraneoplastic antigen Ma1</fullName>
    </submittedName>
</protein>
<dbReference type="InterPro" id="IPR026523">
    <property type="entry name" value="PNMA"/>
</dbReference>
<dbReference type="Pfam" id="PF00098">
    <property type="entry name" value="zf-CCHC"/>
    <property type="match status" value="1"/>
</dbReference>
<keyword evidence="1" id="KW-0862">Zinc</keyword>
<feature type="region of interest" description="Disordered" evidence="2">
    <location>
        <begin position="591"/>
        <end position="695"/>
    </location>
</feature>
<dbReference type="PANTHER" id="PTHR23095:SF51">
    <property type="entry name" value="PARANEOPLASTIC ANTIGEN MA1 HOMOLOG-RELATED"/>
    <property type="match status" value="1"/>
</dbReference>
<comment type="caution">
    <text evidence="4">The sequence shown here is derived from an EMBL/GenBank/DDBJ whole genome shotgun (WGS) entry which is preliminary data.</text>
</comment>
<feature type="region of interest" description="Disordered" evidence="2">
    <location>
        <begin position="287"/>
        <end position="309"/>
    </location>
</feature>
<evidence type="ECO:0000313" key="4">
    <source>
        <dbReference type="EMBL" id="KAK0130959.1"/>
    </source>
</evidence>
<feature type="compositionally biased region" description="Polar residues" evidence="2">
    <location>
        <begin position="594"/>
        <end position="605"/>
    </location>
</feature>
<organism evidence="4 5">
    <name type="scientific">Merluccius polli</name>
    <name type="common">Benguela hake</name>
    <name type="synonym">Merluccius cadenati</name>
    <dbReference type="NCBI Taxonomy" id="89951"/>
    <lineage>
        <taxon>Eukaryota</taxon>
        <taxon>Metazoa</taxon>
        <taxon>Chordata</taxon>
        <taxon>Craniata</taxon>
        <taxon>Vertebrata</taxon>
        <taxon>Euteleostomi</taxon>
        <taxon>Actinopterygii</taxon>
        <taxon>Neopterygii</taxon>
        <taxon>Teleostei</taxon>
        <taxon>Neoteleostei</taxon>
        <taxon>Acanthomorphata</taxon>
        <taxon>Zeiogadaria</taxon>
        <taxon>Gadariae</taxon>
        <taxon>Gadiformes</taxon>
        <taxon>Gadoidei</taxon>
        <taxon>Merlucciidae</taxon>
        <taxon>Merluccius</taxon>
    </lineage>
</organism>
<dbReference type="SMART" id="SM00343">
    <property type="entry name" value="ZnF_C2HC"/>
    <property type="match status" value="1"/>
</dbReference>
<feature type="compositionally biased region" description="Polar residues" evidence="2">
    <location>
        <begin position="290"/>
        <end position="301"/>
    </location>
</feature>
<evidence type="ECO:0000256" key="1">
    <source>
        <dbReference type="PROSITE-ProRule" id="PRU00047"/>
    </source>
</evidence>
<feature type="compositionally biased region" description="Basic and acidic residues" evidence="2">
    <location>
        <begin position="184"/>
        <end position="193"/>
    </location>
</feature>
<keyword evidence="1" id="KW-0479">Metal-binding</keyword>
<feature type="compositionally biased region" description="Polar residues" evidence="2">
    <location>
        <begin position="651"/>
        <end position="660"/>
    </location>
</feature>
<reference evidence="4" key="1">
    <citation type="journal article" date="2023" name="Front. Mar. Sci.">
        <title>A new Merluccius polli reference genome to investigate the effects of global change in West African waters.</title>
        <authorList>
            <person name="Mateo J.L."/>
            <person name="Blanco-Fernandez C."/>
            <person name="Garcia-Vazquez E."/>
            <person name="Machado-Schiaffino G."/>
        </authorList>
    </citation>
    <scope>NUCLEOTIDE SEQUENCE</scope>
    <source>
        <strain evidence="4">C29</strain>
        <tissue evidence="4">Fin</tissue>
    </source>
</reference>
<dbReference type="InterPro" id="IPR048270">
    <property type="entry name" value="PNMA_C"/>
</dbReference>
<dbReference type="Pfam" id="PF14893">
    <property type="entry name" value="PNMA"/>
    <property type="match status" value="1"/>
</dbReference>
<dbReference type="InterPro" id="IPR021109">
    <property type="entry name" value="Peptidase_aspartic_dom_sf"/>
</dbReference>
<accession>A0AA47LZS1</accession>
<keyword evidence="5" id="KW-1185">Reference proteome</keyword>
<name>A0AA47LZS1_MERPO</name>
<evidence type="ECO:0000313" key="5">
    <source>
        <dbReference type="Proteomes" id="UP001174136"/>
    </source>
</evidence>
<dbReference type="EMBL" id="JAOPHQ010006587">
    <property type="protein sequence ID" value="KAK0130959.1"/>
    <property type="molecule type" value="Genomic_DNA"/>
</dbReference>
<dbReference type="Proteomes" id="UP001174136">
    <property type="component" value="Unassembled WGS sequence"/>
</dbReference>
<dbReference type="InterPro" id="IPR036875">
    <property type="entry name" value="Znf_CCHC_sf"/>
</dbReference>
<evidence type="ECO:0000259" key="3">
    <source>
        <dbReference type="PROSITE" id="PS50158"/>
    </source>
</evidence>
<dbReference type="SUPFAM" id="SSF57756">
    <property type="entry name" value="Retrovirus zinc finger-like domains"/>
    <property type="match status" value="1"/>
</dbReference>
<dbReference type="SUPFAM" id="SSF50630">
    <property type="entry name" value="Acid proteases"/>
    <property type="match status" value="1"/>
</dbReference>
<keyword evidence="1" id="KW-0863">Zinc-finger</keyword>
<dbReference type="GO" id="GO:0003676">
    <property type="term" value="F:nucleic acid binding"/>
    <property type="evidence" value="ECO:0007669"/>
    <property type="project" value="InterPro"/>
</dbReference>
<dbReference type="GO" id="GO:0008270">
    <property type="term" value="F:zinc ion binding"/>
    <property type="evidence" value="ECO:0007669"/>
    <property type="project" value="UniProtKB-KW"/>
</dbReference>
<dbReference type="InterPro" id="IPR001878">
    <property type="entry name" value="Znf_CCHC"/>
</dbReference>
<feature type="compositionally biased region" description="Acidic residues" evidence="2">
    <location>
        <begin position="674"/>
        <end position="695"/>
    </location>
</feature>
<dbReference type="PROSITE" id="PS50158">
    <property type="entry name" value="ZF_CCHC"/>
    <property type="match status" value="1"/>
</dbReference>
<proteinExistence type="predicted"/>
<dbReference type="PANTHER" id="PTHR23095">
    <property type="entry name" value="PARANEOPLASTIC ANTIGEN"/>
    <property type="match status" value="1"/>
</dbReference>
<feature type="region of interest" description="Disordered" evidence="2">
    <location>
        <begin position="171"/>
        <end position="201"/>
    </location>
</feature>
<gene>
    <name evidence="4" type="primary">PNMA1_27</name>
    <name evidence="4" type="ORF">N1851_034358</name>
</gene>